<proteinExistence type="predicted"/>
<organism evidence="2 3">
    <name type="scientific">Brassica napus</name>
    <name type="common">Rape</name>
    <dbReference type="NCBI Taxonomy" id="3708"/>
    <lineage>
        <taxon>Eukaryota</taxon>
        <taxon>Viridiplantae</taxon>
        <taxon>Streptophyta</taxon>
        <taxon>Embryophyta</taxon>
        <taxon>Tracheophyta</taxon>
        <taxon>Spermatophyta</taxon>
        <taxon>Magnoliopsida</taxon>
        <taxon>eudicotyledons</taxon>
        <taxon>Gunneridae</taxon>
        <taxon>Pentapetalae</taxon>
        <taxon>rosids</taxon>
        <taxon>malvids</taxon>
        <taxon>Brassicales</taxon>
        <taxon>Brassicaceae</taxon>
        <taxon>Brassiceae</taxon>
        <taxon>Brassica</taxon>
    </lineage>
</organism>
<comment type="caution">
    <text evidence="2">The sequence shown here is derived from an EMBL/GenBank/DDBJ whole genome shotgun (WGS) entry which is preliminary data.</text>
</comment>
<keyword evidence="1" id="KW-0732">Signal</keyword>
<evidence type="ECO:0000256" key="1">
    <source>
        <dbReference type="SAM" id="SignalP"/>
    </source>
</evidence>
<dbReference type="EMBL" id="JAGKQM010000012">
    <property type="protein sequence ID" value="KAH0895783.1"/>
    <property type="molecule type" value="Genomic_DNA"/>
</dbReference>
<reference evidence="2 3" key="1">
    <citation type="submission" date="2021-05" db="EMBL/GenBank/DDBJ databases">
        <title>Genome Assembly of Synthetic Allotetraploid Brassica napus Reveals Homoeologous Exchanges between Subgenomes.</title>
        <authorList>
            <person name="Davis J.T."/>
        </authorList>
    </citation>
    <scope>NUCLEOTIDE SEQUENCE [LARGE SCALE GENOMIC DNA]</scope>
    <source>
        <strain evidence="3">cv. Da-Ae</strain>
        <tissue evidence="2">Seedling</tissue>
    </source>
</reference>
<keyword evidence="3" id="KW-1185">Reference proteome</keyword>
<feature type="signal peptide" evidence="1">
    <location>
        <begin position="1"/>
        <end position="18"/>
    </location>
</feature>
<dbReference type="Proteomes" id="UP000824890">
    <property type="component" value="Unassembled WGS sequence"/>
</dbReference>
<name>A0ABQ8ATH6_BRANA</name>
<evidence type="ECO:0000313" key="3">
    <source>
        <dbReference type="Proteomes" id="UP000824890"/>
    </source>
</evidence>
<gene>
    <name evidence="2" type="ORF">HID58_045351</name>
</gene>
<sequence length="170" mass="20139">MTTIYWAVAMVIVRAVQALLNIGVVMQQQLELFIHHIINHVKFDANESIINLKNALSFMKSPVESHCGSYDRQLVWIKCTHPRLINYHMRIYQHDLTTFRVTWKCIIFQRKTLLDMQNLWEKGWEIKNMRKCIVSPDLDAQSLSSHRSLFITKETIRDLQDQMTEHDDLI</sequence>
<evidence type="ECO:0000313" key="2">
    <source>
        <dbReference type="EMBL" id="KAH0895783.1"/>
    </source>
</evidence>
<protein>
    <submittedName>
        <fullName evidence="2">Uncharacterized protein</fullName>
    </submittedName>
</protein>
<feature type="chain" id="PRO_5047245659" evidence="1">
    <location>
        <begin position="19"/>
        <end position="170"/>
    </location>
</feature>
<accession>A0ABQ8ATH6</accession>